<dbReference type="InterPro" id="IPR000182">
    <property type="entry name" value="GNAT_dom"/>
</dbReference>
<proteinExistence type="predicted"/>
<feature type="domain" description="N-acetyltransferase" evidence="1">
    <location>
        <begin position="45"/>
        <end position="158"/>
    </location>
</feature>
<protein>
    <submittedName>
        <fullName evidence="2">GNAT family protein</fullName>
        <ecNumber evidence="2">2.-.-.-</ecNumber>
    </submittedName>
</protein>
<evidence type="ECO:0000313" key="2">
    <source>
        <dbReference type="EMBL" id="WPC72300.1"/>
    </source>
</evidence>
<reference evidence="2 3" key="1">
    <citation type="submission" date="2023-11" db="EMBL/GenBank/DDBJ databases">
        <title>Plant-associative lifestyle of Vibrio porteresiae and its evolutionary dynamics.</title>
        <authorList>
            <person name="Rameshkumar N."/>
            <person name="Kirti K."/>
        </authorList>
    </citation>
    <scope>NUCLEOTIDE SEQUENCE [LARGE SCALE GENOMIC DNA]</scope>
    <source>
        <strain evidence="2 3">MSSRF30</strain>
    </source>
</reference>
<dbReference type="EMBL" id="CP138203">
    <property type="protein sequence ID" value="WPC72300.1"/>
    <property type="molecule type" value="Genomic_DNA"/>
</dbReference>
<evidence type="ECO:0000313" key="3">
    <source>
        <dbReference type="Proteomes" id="UP001304071"/>
    </source>
</evidence>
<sequence>MKVEPFQIMHNDRVTVVKPSAHLALRIWQTIQKESCNELLPFLPKVDLKPSLTQIEDALHQMSCEWQDNTERFTLVIWDNVRDEWTGCIRLAQAHDSEDRIQLDCWIRPSFAGNGVARLALLLIQQELHHQRPESSLELRCKETDLINRGLALTCGFHYQSTLKRAATLPSGLLDNVVIYARKALNEATAVCQLA</sequence>
<name>A0ABZ0Q8Q0_9VIBR</name>
<gene>
    <name evidence="2" type="ORF">R8Z52_09130</name>
</gene>
<keyword evidence="3" id="KW-1185">Reference proteome</keyword>
<dbReference type="InterPro" id="IPR016181">
    <property type="entry name" value="Acyl_CoA_acyltransferase"/>
</dbReference>
<evidence type="ECO:0000259" key="1">
    <source>
        <dbReference type="Pfam" id="PF13302"/>
    </source>
</evidence>
<dbReference type="GO" id="GO:0016740">
    <property type="term" value="F:transferase activity"/>
    <property type="evidence" value="ECO:0007669"/>
    <property type="project" value="UniProtKB-KW"/>
</dbReference>
<dbReference type="EC" id="2.-.-.-" evidence="2"/>
<organism evidence="2 3">
    <name type="scientific">Vibrio porteresiae DSM 19223</name>
    <dbReference type="NCBI Taxonomy" id="1123496"/>
    <lineage>
        <taxon>Bacteria</taxon>
        <taxon>Pseudomonadati</taxon>
        <taxon>Pseudomonadota</taxon>
        <taxon>Gammaproteobacteria</taxon>
        <taxon>Vibrionales</taxon>
        <taxon>Vibrionaceae</taxon>
        <taxon>Vibrio</taxon>
    </lineage>
</organism>
<keyword evidence="2" id="KW-0808">Transferase</keyword>
<accession>A0ABZ0Q8Q0</accession>
<dbReference type="Gene3D" id="3.40.630.30">
    <property type="match status" value="1"/>
</dbReference>
<dbReference type="Pfam" id="PF13302">
    <property type="entry name" value="Acetyltransf_3"/>
    <property type="match status" value="1"/>
</dbReference>
<dbReference type="Proteomes" id="UP001304071">
    <property type="component" value="Chromosome 1"/>
</dbReference>
<dbReference type="RefSeq" id="WP_261895868.1">
    <property type="nucleotide sequence ID" value="NZ_AP024895.1"/>
</dbReference>
<dbReference type="SUPFAM" id="SSF55729">
    <property type="entry name" value="Acyl-CoA N-acyltransferases (Nat)"/>
    <property type="match status" value="1"/>
</dbReference>